<evidence type="ECO:0000313" key="3">
    <source>
        <dbReference type="EMBL" id="SDN49672.1"/>
    </source>
</evidence>
<dbReference type="RefSeq" id="WP_093661128.1">
    <property type="nucleotide sequence ID" value="NZ_FNHI01000028.1"/>
</dbReference>
<keyword evidence="3" id="KW-0489">Methyltransferase</keyword>
<dbReference type="InterPro" id="IPR041698">
    <property type="entry name" value="Methyltransf_25"/>
</dbReference>
<dbReference type="PANTHER" id="PTHR42912">
    <property type="entry name" value="METHYLTRANSFERASE"/>
    <property type="match status" value="1"/>
</dbReference>
<gene>
    <name evidence="3" type="ORF">SAMN05444921_12864</name>
</gene>
<dbReference type="GO" id="GO:0008168">
    <property type="term" value="F:methyltransferase activity"/>
    <property type="evidence" value="ECO:0007669"/>
    <property type="project" value="UniProtKB-KW"/>
</dbReference>
<dbReference type="STRING" id="1196353.SAMN05444921_12864"/>
<dbReference type="CDD" id="cd02440">
    <property type="entry name" value="AdoMet_MTases"/>
    <property type="match status" value="1"/>
</dbReference>
<protein>
    <submittedName>
        <fullName evidence="3">Methyltransferase domain-containing protein</fullName>
    </submittedName>
</protein>
<accession>A0A1H0BVI6</accession>
<sequence>MPLPDSLHVRSTRLAYDTVAADYEDLVRDELATKPLDRAMLGAFAEVVRAAGAGPVADVGCGPGRIAAYLAGLGVDVFGVDLSPEMIAVARRTHPDLRFEVGNMTALGSADGALGGIVAWYSTVHTPPEALPDVLAEFRRVLSPGGRLLIAFKAGDERRHLDHAYGHELSLDVYWMPPERIAAVVAGAGLEVEATLVREPDERERPRQGRQAFLMARRT</sequence>
<reference evidence="4" key="1">
    <citation type="submission" date="2016-10" db="EMBL/GenBank/DDBJ databases">
        <authorList>
            <person name="Varghese N."/>
            <person name="Submissions S."/>
        </authorList>
    </citation>
    <scope>NUCLEOTIDE SEQUENCE [LARGE SCALE GENOMIC DNA]</scope>
    <source>
        <strain evidence="4">CGMCC 4.7042</strain>
    </source>
</reference>
<feature type="region of interest" description="Disordered" evidence="1">
    <location>
        <begin position="200"/>
        <end position="219"/>
    </location>
</feature>
<dbReference type="GO" id="GO:0032259">
    <property type="term" value="P:methylation"/>
    <property type="evidence" value="ECO:0007669"/>
    <property type="project" value="UniProtKB-KW"/>
</dbReference>
<dbReference type="Pfam" id="PF13649">
    <property type="entry name" value="Methyltransf_25"/>
    <property type="match status" value="1"/>
</dbReference>
<dbReference type="PANTHER" id="PTHR42912:SF45">
    <property type="entry name" value="23S RRNA (GUANINE(745)-N(1))-METHYLTRANSFERASE"/>
    <property type="match status" value="1"/>
</dbReference>
<proteinExistence type="predicted"/>
<evidence type="ECO:0000259" key="2">
    <source>
        <dbReference type="Pfam" id="PF13649"/>
    </source>
</evidence>
<evidence type="ECO:0000256" key="1">
    <source>
        <dbReference type="SAM" id="MobiDB-lite"/>
    </source>
</evidence>
<dbReference type="Gene3D" id="3.40.50.150">
    <property type="entry name" value="Vaccinia Virus protein VP39"/>
    <property type="match status" value="1"/>
</dbReference>
<dbReference type="EMBL" id="FNHI01000028">
    <property type="protein sequence ID" value="SDN49672.1"/>
    <property type="molecule type" value="Genomic_DNA"/>
</dbReference>
<evidence type="ECO:0000313" key="4">
    <source>
        <dbReference type="Proteomes" id="UP000199063"/>
    </source>
</evidence>
<keyword evidence="4" id="KW-1185">Reference proteome</keyword>
<dbReference type="AlphaFoldDB" id="A0A1H0BVI6"/>
<dbReference type="InterPro" id="IPR050508">
    <property type="entry name" value="Methyltransf_Superfamily"/>
</dbReference>
<name>A0A1H0BVI6_9ACTN</name>
<keyword evidence="3" id="KW-0808">Transferase</keyword>
<dbReference type="GeneID" id="40833603"/>
<dbReference type="SUPFAM" id="SSF53335">
    <property type="entry name" value="S-adenosyl-L-methionine-dependent methyltransferases"/>
    <property type="match status" value="1"/>
</dbReference>
<feature type="domain" description="Methyltransferase" evidence="2">
    <location>
        <begin position="56"/>
        <end position="146"/>
    </location>
</feature>
<dbReference type="Proteomes" id="UP000199063">
    <property type="component" value="Unassembled WGS sequence"/>
</dbReference>
<dbReference type="OrthoDB" id="9805171at2"/>
<organism evidence="3 4">
    <name type="scientific">Streptomyces wuyuanensis</name>
    <dbReference type="NCBI Taxonomy" id="1196353"/>
    <lineage>
        <taxon>Bacteria</taxon>
        <taxon>Bacillati</taxon>
        <taxon>Actinomycetota</taxon>
        <taxon>Actinomycetes</taxon>
        <taxon>Kitasatosporales</taxon>
        <taxon>Streptomycetaceae</taxon>
        <taxon>Streptomyces</taxon>
    </lineage>
</organism>
<dbReference type="InterPro" id="IPR029063">
    <property type="entry name" value="SAM-dependent_MTases_sf"/>
</dbReference>